<dbReference type="FunFam" id="3.30.160.60:FF:000097">
    <property type="entry name" value="Zinc finger protein"/>
    <property type="match status" value="1"/>
</dbReference>
<evidence type="ECO:0000256" key="3">
    <source>
        <dbReference type="ARBA" id="ARBA00022723"/>
    </source>
</evidence>
<keyword evidence="4" id="KW-0677">Repeat</keyword>
<evidence type="ECO:0000259" key="14">
    <source>
        <dbReference type="PROSITE" id="PS50157"/>
    </source>
</evidence>
<feature type="compositionally biased region" description="Polar residues" evidence="12">
    <location>
        <begin position="200"/>
        <end position="216"/>
    </location>
</feature>
<feature type="region of interest" description="Disordered" evidence="12">
    <location>
        <begin position="279"/>
        <end position="303"/>
    </location>
</feature>
<dbReference type="Gene3D" id="3.30.710.10">
    <property type="entry name" value="Potassium Channel Kv1.1, Chain A"/>
    <property type="match status" value="1"/>
</dbReference>
<feature type="domain" description="BTB" evidence="13">
    <location>
        <begin position="27"/>
        <end position="100"/>
    </location>
</feature>
<dbReference type="Pfam" id="PF00096">
    <property type="entry name" value="zf-C2H2"/>
    <property type="match status" value="4"/>
</dbReference>
<evidence type="ECO:0000256" key="6">
    <source>
        <dbReference type="ARBA" id="ARBA00022833"/>
    </source>
</evidence>
<dbReference type="PANTHER" id="PTHR24394">
    <property type="entry name" value="ZINC FINGER PROTEIN"/>
    <property type="match status" value="1"/>
</dbReference>
<dbReference type="InterPro" id="IPR036236">
    <property type="entry name" value="Znf_C2H2_sf"/>
</dbReference>
<feature type="region of interest" description="Disordered" evidence="12">
    <location>
        <begin position="238"/>
        <end position="261"/>
    </location>
</feature>
<evidence type="ECO:0000256" key="1">
    <source>
        <dbReference type="ARBA" id="ARBA00003767"/>
    </source>
</evidence>
<evidence type="ECO:0000256" key="7">
    <source>
        <dbReference type="ARBA" id="ARBA00023015"/>
    </source>
</evidence>
<dbReference type="SUPFAM" id="SSF57667">
    <property type="entry name" value="beta-beta-alpha zinc fingers"/>
    <property type="match status" value="3"/>
</dbReference>
<dbReference type="InterPro" id="IPR011333">
    <property type="entry name" value="SKP1/BTB/POZ_sf"/>
</dbReference>
<feature type="region of interest" description="Disordered" evidence="12">
    <location>
        <begin position="180"/>
        <end position="216"/>
    </location>
</feature>
<dbReference type="FunFam" id="3.30.160.60:FF:002343">
    <property type="entry name" value="Zinc finger protein 33A"/>
    <property type="match status" value="1"/>
</dbReference>
<evidence type="ECO:0000256" key="10">
    <source>
        <dbReference type="ARBA" id="ARBA00023242"/>
    </source>
</evidence>
<dbReference type="FunFam" id="3.30.160.60:FF:001465">
    <property type="entry name" value="Zinc finger protein 560"/>
    <property type="match status" value="1"/>
</dbReference>
<dbReference type="GO" id="GO:0000122">
    <property type="term" value="P:negative regulation of transcription by RNA polymerase II"/>
    <property type="evidence" value="ECO:0007669"/>
    <property type="project" value="UniProtKB-ARBA"/>
</dbReference>
<evidence type="ECO:0000256" key="8">
    <source>
        <dbReference type="ARBA" id="ARBA00023125"/>
    </source>
</evidence>
<keyword evidence="10" id="KW-0539">Nucleus</keyword>
<dbReference type="GO" id="GO:0003677">
    <property type="term" value="F:DNA binding"/>
    <property type="evidence" value="ECO:0007669"/>
    <property type="project" value="UniProtKB-KW"/>
</dbReference>
<keyword evidence="3" id="KW-0479">Metal-binding</keyword>
<accession>A0A6F9DL33</accession>
<dbReference type="SMART" id="SM00355">
    <property type="entry name" value="ZnF_C2H2"/>
    <property type="match status" value="7"/>
</dbReference>
<feature type="domain" description="C2H2-type" evidence="14">
    <location>
        <begin position="425"/>
        <end position="452"/>
    </location>
</feature>
<dbReference type="GO" id="GO:0005634">
    <property type="term" value="C:nucleus"/>
    <property type="evidence" value="ECO:0007669"/>
    <property type="project" value="UniProtKB-SubCell"/>
</dbReference>
<dbReference type="SMART" id="SM00225">
    <property type="entry name" value="BTB"/>
    <property type="match status" value="1"/>
</dbReference>
<comment type="subcellular location">
    <subcellularLocation>
        <location evidence="2">Nucleus</location>
    </subcellularLocation>
</comment>
<dbReference type="FunFam" id="3.30.160.60:FF:000643">
    <property type="entry name" value="Zinc finger protein 668"/>
    <property type="match status" value="1"/>
</dbReference>
<keyword evidence="9" id="KW-0804">Transcription</keyword>
<dbReference type="SUPFAM" id="SSF54695">
    <property type="entry name" value="POZ domain"/>
    <property type="match status" value="1"/>
</dbReference>
<keyword evidence="5 11" id="KW-0863">Zinc-finger</keyword>
<dbReference type="GO" id="GO:0008270">
    <property type="term" value="F:zinc ion binding"/>
    <property type="evidence" value="ECO:0007669"/>
    <property type="project" value="UniProtKB-KW"/>
</dbReference>
<dbReference type="EMBL" id="LR788285">
    <property type="protein sequence ID" value="CAB3264147.1"/>
    <property type="molecule type" value="mRNA"/>
</dbReference>
<reference evidence="15" key="1">
    <citation type="submission" date="2020-04" db="EMBL/GenBank/DDBJ databases">
        <authorList>
            <person name="Neveu A P."/>
        </authorList>
    </citation>
    <scope>NUCLEOTIDE SEQUENCE</scope>
    <source>
        <tissue evidence="15">Whole embryo</tissue>
    </source>
</reference>
<protein>
    <submittedName>
        <fullName evidence="15">ZF(C2H2)-53 zinc finger protein</fullName>
    </submittedName>
</protein>
<organism evidence="15">
    <name type="scientific">Phallusia mammillata</name>
    <dbReference type="NCBI Taxonomy" id="59560"/>
    <lineage>
        <taxon>Eukaryota</taxon>
        <taxon>Metazoa</taxon>
        <taxon>Chordata</taxon>
        <taxon>Tunicata</taxon>
        <taxon>Ascidiacea</taxon>
        <taxon>Phlebobranchia</taxon>
        <taxon>Ascidiidae</taxon>
        <taxon>Phallusia</taxon>
    </lineage>
</organism>
<dbReference type="InterPro" id="IPR013087">
    <property type="entry name" value="Znf_C2H2_type"/>
</dbReference>
<dbReference type="PROSITE" id="PS00028">
    <property type="entry name" value="ZINC_FINGER_C2H2_1"/>
    <property type="match status" value="4"/>
</dbReference>
<keyword evidence="7" id="KW-0805">Transcription regulation</keyword>
<keyword evidence="8" id="KW-0238">DNA-binding</keyword>
<comment type="function">
    <text evidence="1">May be involved in transcriptional regulation.</text>
</comment>
<feature type="compositionally biased region" description="Basic residues" evidence="12">
    <location>
        <begin position="283"/>
        <end position="302"/>
    </location>
</feature>
<evidence type="ECO:0000256" key="12">
    <source>
        <dbReference type="SAM" id="MobiDB-lite"/>
    </source>
</evidence>
<dbReference type="PANTHER" id="PTHR24394:SF29">
    <property type="entry name" value="MYONEURIN"/>
    <property type="match status" value="1"/>
</dbReference>
<sequence>MLQTEVGPVGKERLRALYQQQLNQEYCDIVVKVGKQKFHAHSCILAAASPKLHNLIQKGSKQTRAKSTNPAKEICLKMFTPTSFLHLIPYFYLGAIEYSGLSMDDLQSIMKSAKWCNFDEIVSECNNLIEKETNTESIKDTPKQSSASEITEILLKCEFCERKFKMSDLSLFTDHVASHNNKTTASPQKEIQLPDKETSKTQSTESNSKTSPQNKSKGIIHSILENASSDLQTVVLQYSPTPSDHGSEYSNEDEMSPDDSCSVSGISIVCEFDDDSVDADKISRRKPRKSKPQKLPRKKTKKITNMQGKTWSCLLCPDELFYRKRDQVLHVRQNHGVIKRFSCDHCGKDFTAASLLKAHLRTHSQERTDVCVECGKCFADKKNLKDHLRKHTGEKPYLCTECGKSFTFRQSLYRHMKFHEGEKPHTCEICGKAFVLKHNLKEHLDRHEKHNTITCKQCQVTLPTKEDAVAHLKTCRMYMP</sequence>
<gene>
    <name evidence="15" type="primary">Mynn-008</name>
</gene>
<proteinExistence type="evidence at transcript level"/>
<dbReference type="InterPro" id="IPR000210">
    <property type="entry name" value="BTB/POZ_dom"/>
</dbReference>
<dbReference type="GO" id="GO:0000981">
    <property type="term" value="F:DNA-binding transcription factor activity, RNA polymerase II-specific"/>
    <property type="evidence" value="ECO:0007669"/>
    <property type="project" value="TreeGrafter"/>
</dbReference>
<keyword evidence="6" id="KW-0862">Zinc</keyword>
<feature type="compositionally biased region" description="Polar residues" evidence="12">
    <location>
        <begin position="180"/>
        <end position="189"/>
    </location>
</feature>
<evidence type="ECO:0000256" key="2">
    <source>
        <dbReference type="ARBA" id="ARBA00004123"/>
    </source>
</evidence>
<evidence type="ECO:0000256" key="9">
    <source>
        <dbReference type="ARBA" id="ARBA00023163"/>
    </source>
</evidence>
<name>A0A6F9DL33_9ASCI</name>
<dbReference type="AlphaFoldDB" id="A0A6F9DL33"/>
<feature type="domain" description="C2H2-type" evidence="14">
    <location>
        <begin position="341"/>
        <end position="368"/>
    </location>
</feature>
<evidence type="ECO:0000313" key="15">
    <source>
        <dbReference type="EMBL" id="CAB3264147.1"/>
    </source>
</evidence>
<feature type="domain" description="C2H2-type" evidence="14">
    <location>
        <begin position="369"/>
        <end position="396"/>
    </location>
</feature>
<evidence type="ECO:0000256" key="4">
    <source>
        <dbReference type="ARBA" id="ARBA00022737"/>
    </source>
</evidence>
<dbReference type="Pfam" id="PF00651">
    <property type="entry name" value="BTB"/>
    <property type="match status" value="1"/>
</dbReference>
<dbReference type="Gene3D" id="3.30.160.60">
    <property type="entry name" value="Classic Zinc Finger"/>
    <property type="match status" value="4"/>
</dbReference>
<dbReference type="CDD" id="cd18186">
    <property type="entry name" value="BTB_POZ_ZBTB_KLHL-like"/>
    <property type="match status" value="1"/>
</dbReference>
<feature type="domain" description="C2H2-type" evidence="14">
    <location>
        <begin position="397"/>
        <end position="424"/>
    </location>
</feature>
<evidence type="ECO:0000259" key="13">
    <source>
        <dbReference type="PROSITE" id="PS50097"/>
    </source>
</evidence>
<evidence type="ECO:0000256" key="5">
    <source>
        <dbReference type="ARBA" id="ARBA00022771"/>
    </source>
</evidence>
<evidence type="ECO:0000256" key="11">
    <source>
        <dbReference type="PROSITE-ProRule" id="PRU00042"/>
    </source>
</evidence>
<dbReference type="PROSITE" id="PS50157">
    <property type="entry name" value="ZINC_FINGER_C2H2_2"/>
    <property type="match status" value="4"/>
</dbReference>
<dbReference type="PROSITE" id="PS50097">
    <property type="entry name" value="BTB"/>
    <property type="match status" value="1"/>
</dbReference>